<dbReference type="SUPFAM" id="SSF52343">
    <property type="entry name" value="Ferredoxin reductase-like, C-terminal NADP-linked domain"/>
    <property type="match status" value="1"/>
</dbReference>
<reference evidence="4 5" key="1">
    <citation type="submission" date="2019-12" db="EMBL/GenBank/DDBJ databases">
        <title>Engineering Photorhabdus to improve their lethality against agricultural pests.</title>
        <authorList>
            <person name="Machado R.A.R."/>
        </authorList>
    </citation>
    <scope>NUCLEOTIDE SEQUENCE [LARGE SCALE GENOMIC DNA]</scope>
    <source>
        <strain evidence="4 5">M-CN4</strain>
    </source>
</reference>
<dbReference type="InterPro" id="IPR012675">
    <property type="entry name" value="Beta-grasp_dom_sf"/>
</dbReference>
<evidence type="ECO:0000256" key="1">
    <source>
        <dbReference type="ARBA" id="ARBA00034078"/>
    </source>
</evidence>
<dbReference type="PROSITE" id="PS51085">
    <property type="entry name" value="2FE2S_FER_2"/>
    <property type="match status" value="1"/>
</dbReference>
<dbReference type="InterPro" id="IPR039261">
    <property type="entry name" value="FNR_nucleotide-bd"/>
</dbReference>
<dbReference type="Gene3D" id="3.40.50.80">
    <property type="entry name" value="Nucleotide-binding domain of ferredoxin-NADP reductase (FNR) module"/>
    <property type="match status" value="1"/>
</dbReference>
<dbReference type="PRINTS" id="PR00410">
    <property type="entry name" value="PHEHYDRXLASE"/>
</dbReference>
<dbReference type="InterPro" id="IPR001709">
    <property type="entry name" value="Flavoprot_Pyr_Nucl_cyt_Rdtase"/>
</dbReference>
<organism evidence="4 5">
    <name type="scientific">Photorhabdus bodei</name>
    <dbReference type="NCBI Taxonomy" id="2029681"/>
    <lineage>
        <taxon>Bacteria</taxon>
        <taxon>Pseudomonadati</taxon>
        <taxon>Pseudomonadota</taxon>
        <taxon>Gammaproteobacteria</taxon>
        <taxon>Enterobacterales</taxon>
        <taxon>Morganellaceae</taxon>
        <taxon>Photorhabdus</taxon>
    </lineage>
</organism>
<dbReference type="InterPro" id="IPR001433">
    <property type="entry name" value="OxRdtase_FAD/NAD-bd"/>
</dbReference>
<name>A0ABX0AT26_9GAMM</name>
<keyword evidence="5" id="KW-1185">Reference proteome</keyword>
<dbReference type="PRINTS" id="PR00371">
    <property type="entry name" value="FPNCR"/>
</dbReference>
<dbReference type="InterPro" id="IPR006058">
    <property type="entry name" value="2Fe2S_fd_BS"/>
</dbReference>
<dbReference type="SUPFAM" id="SSF63380">
    <property type="entry name" value="Riboflavin synthase domain-like"/>
    <property type="match status" value="1"/>
</dbReference>
<dbReference type="CDD" id="cd06189">
    <property type="entry name" value="flavin_oxioreductase"/>
    <property type="match status" value="1"/>
</dbReference>
<dbReference type="PANTHER" id="PTHR47354">
    <property type="entry name" value="NADH OXIDOREDUCTASE HCR"/>
    <property type="match status" value="1"/>
</dbReference>
<dbReference type="Pfam" id="PF00970">
    <property type="entry name" value="FAD_binding_6"/>
    <property type="match status" value="1"/>
</dbReference>
<evidence type="ECO:0000313" key="5">
    <source>
        <dbReference type="Proteomes" id="UP000466619"/>
    </source>
</evidence>
<gene>
    <name evidence="4" type="ORF">GPY48_15500</name>
</gene>
<feature type="domain" description="FAD-binding FR-type" evidence="3">
    <location>
        <begin position="95"/>
        <end position="193"/>
    </location>
</feature>
<proteinExistence type="predicted"/>
<dbReference type="InterPro" id="IPR050415">
    <property type="entry name" value="MRET"/>
</dbReference>
<dbReference type="SUPFAM" id="SSF54292">
    <property type="entry name" value="2Fe-2S ferredoxin-like"/>
    <property type="match status" value="1"/>
</dbReference>
<dbReference type="Gene3D" id="2.40.30.10">
    <property type="entry name" value="Translation factors"/>
    <property type="match status" value="1"/>
</dbReference>
<dbReference type="InterPro" id="IPR008333">
    <property type="entry name" value="Cbr1-like_FAD-bd_dom"/>
</dbReference>
<evidence type="ECO:0000259" key="3">
    <source>
        <dbReference type="PROSITE" id="PS51384"/>
    </source>
</evidence>
<dbReference type="Pfam" id="PF00175">
    <property type="entry name" value="NAD_binding_1"/>
    <property type="match status" value="1"/>
</dbReference>
<evidence type="ECO:0000313" key="4">
    <source>
        <dbReference type="EMBL" id="NDL04566.1"/>
    </source>
</evidence>
<comment type="caution">
    <text evidence="4">The sequence shown here is derived from an EMBL/GenBank/DDBJ whole genome shotgun (WGS) entry which is preliminary data.</text>
</comment>
<dbReference type="InterPro" id="IPR001041">
    <property type="entry name" value="2Fe-2S_ferredoxin-type"/>
</dbReference>
<feature type="domain" description="2Fe-2S ferredoxin-type" evidence="2">
    <location>
        <begin position="3"/>
        <end position="88"/>
    </location>
</feature>
<protein>
    <submittedName>
        <fullName evidence="4">2Fe-2S iron-sulfur cluster binding domain-containing protein</fullName>
    </submittedName>
</protein>
<dbReference type="InterPro" id="IPR017927">
    <property type="entry name" value="FAD-bd_FR_type"/>
</dbReference>
<sequence length="325" mass="35857">MGTIVKLTPSQVKFSAAKNKTILESALESNVVLEYSCKNGSCGMCESLLLAGEVSDKQERVYKAGERILTCQCKPGSDEIVIEAEYYPELAELTKKIVPCKVSSTSTVADEYMVIKFRLPPTASFAFLPGQYINLHYQGVVRSYSIANAAVSEGIELHIRQVANGVMSSLLFNELAVNTLMRLEGPLGTFFVRDDDRPIIFLAGGTGFAPVKAMVEKLIEQNSKREIHIYWGMNSGSDFYSNLPIEWATKHENIHYVPVVSGEDSQWSGRRGFVHKAVMEDFDNLSAFAVYACGSPIMIEAARADFVKNGLSGKHFFSDAFTVSK</sequence>
<accession>A0ABX0AT26</accession>
<dbReference type="PROSITE" id="PS00197">
    <property type="entry name" value="2FE2S_FER_1"/>
    <property type="match status" value="1"/>
</dbReference>
<dbReference type="PANTHER" id="PTHR47354:SF5">
    <property type="entry name" value="PROTEIN RFBI"/>
    <property type="match status" value="1"/>
</dbReference>
<dbReference type="EMBL" id="WSFC01000035">
    <property type="protein sequence ID" value="NDL04566.1"/>
    <property type="molecule type" value="Genomic_DNA"/>
</dbReference>
<comment type="cofactor">
    <cofactor evidence="1">
        <name>[2Fe-2S] cluster</name>
        <dbReference type="ChEBI" id="CHEBI:190135"/>
    </cofactor>
</comment>
<dbReference type="InterPro" id="IPR017938">
    <property type="entry name" value="Riboflavin_synthase-like_b-brl"/>
</dbReference>
<dbReference type="Gene3D" id="3.10.20.30">
    <property type="match status" value="1"/>
</dbReference>
<dbReference type="Proteomes" id="UP000466619">
    <property type="component" value="Unassembled WGS sequence"/>
</dbReference>
<dbReference type="Pfam" id="PF00111">
    <property type="entry name" value="Fer2"/>
    <property type="match status" value="1"/>
</dbReference>
<dbReference type="CDD" id="cd00207">
    <property type="entry name" value="fer2"/>
    <property type="match status" value="1"/>
</dbReference>
<dbReference type="PROSITE" id="PS51384">
    <property type="entry name" value="FAD_FR"/>
    <property type="match status" value="1"/>
</dbReference>
<dbReference type="RefSeq" id="WP_162120566.1">
    <property type="nucleotide sequence ID" value="NZ_CAWPJS010000035.1"/>
</dbReference>
<dbReference type="InterPro" id="IPR036010">
    <property type="entry name" value="2Fe-2S_ferredoxin-like_sf"/>
</dbReference>
<evidence type="ECO:0000259" key="2">
    <source>
        <dbReference type="PROSITE" id="PS51085"/>
    </source>
</evidence>